<keyword evidence="1" id="KW-1133">Transmembrane helix</keyword>
<comment type="caution">
    <text evidence="2">The sequence shown here is derived from an EMBL/GenBank/DDBJ whole genome shotgun (WGS) entry which is preliminary data.</text>
</comment>
<protein>
    <submittedName>
        <fullName evidence="2">Uncharacterized protein</fullName>
    </submittedName>
</protein>
<evidence type="ECO:0000256" key="1">
    <source>
        <dbReference type="SAM" id="Phobius"/>
    </source>
</evidence>
<dbReference type="Proteomes" id="UP001142055">
    <property type="component" value="Chromosome 1"/>
</dbReference>
<accession>A0A9Q0MBR5</accession>
<evidence type="ECO:0000313" key="2">
    <source>
        <dbReference type="EMBL" id="KAJ6222637.1"/>
    </source>
</evidence>
<proteinExistence type="predicted"/>
<sequence length="200" mass="23948">MNYLFYEVLALIISFAWFTFVVKEIRRYAISMFPRIKPYIKYQKSFANQMKNRIHTNTTTTMDFDHQTYPRTSTAMTDRISSPFSRESIVTNASIPMPRESMSPMNRNHHYPREPMVLANIISPMPRESIVTNTIPMPRESMSPMNRNNHYPREPMVLANMSPMPREPMAMMDRNFYYQRDHMVPTDRNRMSPYQNYHWN</sequence>
<dbReference type="EMBL" id="JAPWDV010000001">
    <property type="protein sequence ID" value="KAJ6222637.1"/>
    <property type="molecule type" value="Genomic_DNA"/>
</dbReference>
<evidence type="ECO:0000313" key="3">
    <source>
        <dbReference type="Proteomes" id="UP001142055"/>
    </source>
</evidence>
<gene>
    <name evidence="2" type="ORF">RDWZM_001182</name>
</gene>
<organism evidence="2 3">
    <name type="scientific">Blomia tropicalis</name>
    <name type="common">Mite</name>
    <dbReference type="NCBI Taxonomy" id="40697"/>
    <lineage>
        <taxon>Eukaryota</taxon>
        <taxon>Metazoa</taxon>
        <taxon>Ecdysozoa</taxon>
        <taxon>Arthropoda</taxon>
        <taxon>Chelicerata</taxon>
        <taxon>Arachnida</taxon>
        <taxon>Acari</taxon>
        <taxon>Acariformes</taxon>
        <taxon>Sarcoptiformes</taxon>
        <taxon>Astigmata</taxon>
        <taxon>Glycyphagoidea</taxon>
        <taxon>Echimyopodidae</taxon>
        <taxon>Blomia</taxon>
    </lineage>
</organism>
<dbReference type="AlphaFoldDB" id="A0A9Q0MBR5"/>
<keyword evidence="3" id="KW-1185">Reference proteome</keyword>
<reference evidence="2" key="1">
    <citation type="submission" date="2022-12" db="EMBL/GenBank/DDBJ databases">
        <title>Genome assemblies of Blomia tropicalis.</title>
        <authorList>
            <person name="Cui Y."/>
        </authorList>
    </citation>
    <scope>NUCLEOTIDE SEQUENCE</scope>
    <source>
        <tissue evidence="2">Adult mites</tissue>
    </source>
</reference>
<keyword evidence="1" id="KW-0472">Membrane</keyword>
<keyword evidence="1" id="KW-0812">Transmembrane</keyword>
<name>A0A9Q0MBR5_BLOTA</name>
<feature type="transmembrane region" description="Helical" evidence="1">
    <location>
        <begin position="6"/>
        <end position="25"/>
    </location>
</feature>